<feature type="region of interest" description="Disordered" evidence="1">
    <location>
        <begin position="4130"/>
        <end position="4160"/>
    </location>
</feature>
<feature type="compositionally biased region" description="Polar residues" evidence="1">
    <location>
        <begin position="6590"/>
        <end position="6602"/>
    </location>
</feature>
<feature type="transmembrane region" description="Helical" evidence="2">
    <location>
        <begin position="181"/>
        <end position="203"/>
    </location>
</feature>
<feature type="region of interest" description="Disordered" evidence="1">
    <location>
        <begin position="1115"/>
        <end position="1143"/>
    </location>
</feature>
<feature type="region of interest" description="Disordered" evidence="1">
    <location>
        <begin position="3944"/>
        <end position="3964"/>
    </location>
</feature>
<feature type="region of interest" description="Disordered" evidence="1">
    <location>
        <begin position="2513"/>
        <end position="2534"/>
    </location>
</feature>
<feature type="region of interest" description="Disordered" evidence="1">
    <location>
        <begin position="993"/>
        <end position="1018"/>
    </location>
</feature>
<dbReference type="RefSeq" id="WP_203901153.1">
    <property type="nucleotide sequence ID" value="NZ_BOPF01000016.1"/>
</dbReference>
<name>A0A8J4DR09_9ACTN</name>
<comment type="caution">
    <text evidence="3">The sequence shown here is derived from an EMBL/GenBank/DDBJ whole genome shotgun (WGS) entry which is preliminary data.</text>
</comment>
<feature type="region of interest" description="Disordered" evidence="1">
    <location>
        <begin position="268"/>
        <end position="857"/>
    </location>
</feature>
<feature type="compositionally biased region" description="Low complexity" evidence="1">
    <location>
        <begin position="656"/>
        <end position="667"/>
    </location>
</feature>
<feature type="transmembrane region" description="Helical" evidence="2">
    <location>
        <begin position="121"/>
        <end position="148"/>
    </location>
</feature>
<feature type="compositionally biased region" description="Low complexity" evidence="1">
    <location>
        <begin position="4782"/>
        <end position="4822"/>
    </location>
</feature>
<feature type="compositionally biased region" description="Polar residues" evidence="1">
    <location>
        <begin position="3430"/>
        <end position="3440"/>
    </location>
</feature>
<feature type="region of interest" description="Disordered" evidence="1">
    <location>
        <begin position="4189"/>
        <end position="4218"/>
    </location>
</feature>
<dbReference type="Proteomes" id="UP000619260">
    <property type="component" value="Unassembled WGS sequence"/>
</dbReference>
<feature type="compositionally biased region" description="Low complexity" evidence="1">
    <location>
        <begin position="589"/>
        <end position="602"/>
    </location>
</feature>
<feature type="compositionally biased region" description="Low complexity" evidence="1">
    <location>
        <begin position="4759"/>
        <end position="4772"/>
    </location>
</feature>
<protein>
    <submittedName>
        <fullName evidence="3">Uncharacterized protein</fullName>
    </submittedName>
</protein>
<feature type="compositionally biased region" description="Low complexity" evidence="1">
    <location>
        <begin position="384"/>
        <end position="395"/>
    </location>
</feature>
<feature type="compositionally biased region" description="Polar residues" evidence="1">
    <location>
        <begin position="423"/>
        <end position="442"/>
    </location>
</feature>
<feature type="compositionally biased region" description="Polar residues" evidence="1">
    <location>
        <begin position="628"/>
        <end position="655"/>
    </location>
</feature>
<feature type="region of interest" description="Disordered" evidence="1">
    <location>
        <begin position="2304"/>
        <end position="2338"/>
    </location>
</feature>
<keyword evidence="2" id="KW-0472">Membrane</keyword>
<feature type="region of interest" description="Disordered" evidence="1">
    <location>
        <begin position="4651"/>
        <end position="4670"/>
    </location>
</feature>
<feature type="compositionally biased region" description="Polar residues" evidence="1">
    <location>
        <begin position="2314"/>
        <end position="2327"/>
    </location>
</feature>
<feature type="compositionally biased region" description="Basic and acidic residues" evidence="1">
    <location>
        <begin position="755"/>
        <end position="764"/>
    </location>
</feature>
<feature type="region of interest" description="Disordered" evidence="1">
    <location>
        <begin position="4759"/>
        <end position="4842"/>
    </location>
</feature>
<evidence type="ECO:0000313" key="3">
    <source>
        <dbReference type="EMBL" id="GIJ47635.1"/>
    </source>
</evidence>
<keyword evidence="2" id="KW-0812">Transmembrane</keyword>
<accession>A0A8J4DR09</accession>
<feature type="compositionally biased region" description="Basic and acidic residues" evidence="1">
    <location>
        <begin position="844"/>
        <end position="857"/>
    </location>
</feature>
<feature type="region of interest" description="Disordered" evidence="1">
    <location>
        <begin position="6580"/>
        <end position="6610"/>
    </location>
</feature>
<evidence type="ECO:0000256" key="1">
    <source>
        <dbReference type="SAM" id="MobiDB-lite"/>
    </source>
</evidence>
<feature type="region of interest" description="Disordered" evidence="1">
    <location>
        <begin position="3410"/>
        <end position="3447"/>
    </location>
</feature>
<feature type="compositionally biased region" description="Basic and acidic residues" evidence="1">
    <location>
        <begin position="783"/>
        <end position="795"/>
    </location>
</feature>
<feature type="compositionally biased region" description="Polar residues" evidence="1">
    <location>
        <begin position="366"/>
        <end position="378"/>
    </location>
</feature>
<keyword evidence="4" id="KW-1185">Reference proteome</keyword>
<feature type="compositionally biased region" description="Basic and acidic residues" evidence="1">
    <location>
        <begin position="4134"/>
        <end position="4144"/>
    </location>
</feature>
<proteinExistence type="predicted"/>
<reference evidence="3" key="1">
    <citation type="submission" date="2021-01" db="EMBL/GenBank/DDBJ databases">
        <title>Whole genome shotgun sequence of Virgisporangium aliadipatigenens NBRC 105644.</title>
        <authorList>
            <person name="Komaki H."/>
            <person name="Tamura T."/>
        </authorList>
    </citation>
    <scope>NUCLEOTIDE SEQUENCE</scope>
    <source>
        <strain evidence="3">NBRC 105644</strain>
    </source>
</reference>
<feature type="region of interest" description="Disordered" evidence="1">
    <location>
        <begin position="4543"/>
        <end position="4612"/>
    </location>
</feature>
<feature type="compositionally biased region" description="Polar residues" evidence="1">
    <location>
        <begin position="816"/>
        <end position="833"/>
    </location>
</feature>
<feature type="region of interest" description="Disordered" evidence="1">
    <location>
        <begin position="1897"/>
        <end position="1918"/>
    </location>
</feature>
<feature type="compositionally biased region" description="Basic and acidic residues" evidence="1">
    <location>
        <begin position="2513"/>
        <end position="2522"/>
    </location>
</feature>
<gene>
    <name evidence="3" type="ORF">Val02_45210</name>
</gene>
<evidence type="ECO:0000313" key="4">
    <source>
        <dbReference type="Proteomes" id="UP000619260"/>
    </source>
</evidence>
<sequence length="7242" mass="776874">MAQSDWTDWGPRPGESWPPVLYATDEYDRFHPADADTGALELLAVEFDEQATRLYNLQNSMQWRANSLNWWGDAGGQMRRASVVIQNMLGQAAAFQQDVAEAIRELIAEIKKGQKQRESELIIQIVFIGLMILGLALAALSGAISAIAMVMNMAFSRLAQFLGQLLTTILRISIPNAIPGFLAGALLGGFSATITSFAVQGIVHGIRGTEFKPDAVNEIVNTLTGMAMGGAFGAAFAPKGSNPNAFHMKWDWQLFKLPQYRNYETGLTGTSGINGTGGAGNTTGLSGTGNPLPSGGPTGAGAFPHNPGGQNGLRGGNVPSPPALPHNTGGVEAPSSAAGRDINTSSSGGGGTAGLGSKVNAGHNAPPQQQHIPSNSRPASPVDATATPSPTPGSTRANTPVHFEASPSNSRPVSPIDFDSAPPTRSVSPDSHTSLPANQPHGSGNAPLPGKNTPMPSRLGPDPHEHSSIQSHLPVRDGVDGQQGLSGGLHTPQPPSRGTTPDPHHLNNQRQIDDLTQHNGFTNGRQGFEGSPTPQPPVSRAATPHDPPQQRNEVHLNGTDGAGLGGLHAPHSRGNSPAPEAHTPLNPRNAVNNGPDPNDVNVRQSFGGDRSGSNTPVETPPNRPGVNETGSGSTPHVPSRRPNSGNESVSGNEHLSSTSRSETSTPSLRQGDLDSGVATPVDPRVLGGKNGTAHPATPEQPQRTVFADTPLVRPTPTRPGGSEGGVHTPTRQGTPEPDAHSTTPVPRGPNGQVRGDADVTDHHSSSGRTDAADLDASRPSSRAGDEHVASSRADADSLYSGRSQTPPPRSEVPETSLVQRSHTHSGDSSTSPNAADGSAPTKPGGDRKPDYTPDSRTIESYQTTLGRRMNHFEGDRAKLNEYTRTYADNLVEMRARGTHPEQRVDKAIADFQRTSKNGGDLSPESAKAVRDGAIRRFENLQSENAAIGIKPKLWKMENDVDRALTGIKKELQSHASLDGAQVRARQDFDTAFDKHNAANPGNKLTGGEKVTGADGTVTRQSGGDYSVMLDKHLRDITDGHAASFKGKFGNPAERFRAQEAEIQQRLPDRLAEQERIKDFMSTRFADELKQWKTNNNIKHDDAAATPWAKRVESEFPNSIRGEDGPTSSRPADRAEWENAAAQKAQERFTAEHKAFQQRQADEALIDEMLKAHPRGKGTFDQSYSLMVTEFKLNNPALAKNFTKSHEAELRADYLQSSVRAGIGAKKSAGPDGDHAAAWGRRQDAIDGRTADRIVVKAETARQITSTRAAIESRYGIELTPEQIHRVEFEQNRAMDRAYRDAFGDNPGELASRTGARGEQSRSWRLWEQHKSSLDKSLEVRMVHEANLDTMLATAGRDFGRLMGRTERPRFDITERDMAFLQGRYRSEIIDAYTRRFGNDGDDIRNWSSHEGSTGNTFGREVDARRRLLPDHPAWDLPLGNRLNSLKMEQGWTFELYRFGDRMVGWVKPPKPHADTVFDVESGSVATGNRGFTMVVGDHGVPVPNEVVRQATAMYETMPKNTRVHIFGDVGDLPAGTRPGFGDRTPGGTRPADGTGAPAGASHGGGLRPRPEGSDAATMPRPADNGVTIRATGAEVRLDVLTPNWQRDGGWSALRGDDGQITTMVGPNGTLFHFREGTLESVRFEGTNITVRTGTFDLSGRGAAHDATLPMWRPELSERAKGVWTDTFGGGQVIRSQAPDRLTSFDTFVDGRPTAGSFRGDRFTIEWGDRAVLKFGDGRSLEFDGTRLTKLVEADGRVLADGAGSLTYRVPGGVEVEFLDGKLVRAGDRVTTFHAFDRDSRGTYGLYRPGGPDDARIGPARAGETSFDVTYHPDGGWTRNYADGTRVSADPTGLHIVRITPDRHETHYVGRTKIFDSADSRPPSNIRHDADGRVVGSQVPFEPWRPDVPTSGPEGTALWKPKRAASGDLERLVSPRGTIYSQFGRGGVPGQGVFDGEHFTVARTGYDVPARVRSEGLEFDYWRPGMRAGVLEGDRGNLPRGWSVSRGGGIGDLVVRSPNGVEYHGFDAAGMPSRGKVPGGPTFEVLAIGKRMVPFDFWRTPEQGRPSGWEVEGDATNPTKVTTANKAVFSNFKDKLPGQVTLRDGRTLSMTAEPDGSITYGLPDGRRVSVTVDADGSAAVRFPSGELAQVRTGRSGELPTHNGFEGDLVSHVLSNRKVVTVRSVAGDSADGVAQGRPWRFFDGRRSFIDGQESLTYRLPGGREREFIDGEIVRGADGRGSRFDTFDGANRGLRGSYEAPDAQAQRQVGAAGDGLRRFDTNYQNEGRIVRTYDDRTTVTVDNTGAVIRRTPDGGVTRSQDPAFNGSTAPRPNAPAPTVHDGDLRLTIPGLNVRYDVFDRILHRLVPFDAWHADGALRVRGEWVPKYDAKGKLESLTSPNGTVYSRFNRDGVPAQGVHQGERFTVLRTTFDVPARVESAGFRFDYWTADMRGGLLPKGWTPQHDTHGTLVSVRSPGGVTYSHFTGDGGATRGSLPDGPDFTVSVLREPTVKFDLWRTPEQGRPDGWEVTGDAGRPTSVTTVDGTIYSGFNSRGPTRVELPDGRKLRMEIDKDGAVTYRLPNDRQVTVTHEADGTATVRLPEGRTARVGKGEQADFPVKDGKGDQTRFTFDDGTTLDVATFRYDRIVEKTHTPTTTGRPTRFFDGLRTWEEGTHSLTYRMAGGQEREFIGGELVRSVDGRGSRFDTFDTAGRGQDGSYRFQSAGNDRVIGAADPKSTVHRFSTEYGSDGSMVRTYTDGTKITFAGRNKIIRQAPNGDETVFVDNKPQGGPGGAVANRGTGVNYWRTYNFDPFFKAEIARVGGDWRTTYTADGRLDTMLSPHGTQYRVFGAERVPSEALTYTGERIVVRQTRFDVPARVRSEGLEFDFWRPDMRAAPRAGEASTLPAGWKSTFDGNGALTVRSPKGVTYTEFTGEGLPTRGVLTDGRDFSVSFAEGKVVPFEFWRTPEQGRPAGWEVTGSGREQTVRTPNGTEYSAMSRSGVPSTVKLPDGRTLTMERGSDGSTAYKALDGRTVTVAIDADGNATLTLPGGRDVTVARGENGVLPKGDDVGDVTSFGFGDGKLITVRAETFQKQVDGTATEVTVARATRFFTGKREFGEGDETLTYLLPGNRELEFLGGDLVRGSDGRGGRFDEFDAEGNGVAGSYSFHNESNHRLVGPGTIGEVTRFTQANVEGGWLRTYSDRSTVQGMGDGADLLVLRNTADPEHGPQRFLNGQLLGAGSSTDLHRPGLGPDYEKTLGFEPFFKNDTHLAPGTWEREAFPDGRLNTVTSPKGTKYEIFGMENVPTRGSHGGMRFTVQQTTFDVGARVRSDGLGIDFWRPDLRAPVRSGDGTKLPEGWQATFDADGALVSIRTPKGVEYTDFEQRLPTKGRFEGQDFTVSHSAEKTVPFDFWRTPEQGRPGDWTVTGKAGRPESVTTGDGTRFTNFGPGNVPGRVELPDGRTLSMEAKQGGAVEYRLPDGRKLTVTVDAAGKATFRLPEGRSVEVERGAQGIVPDSSSRGDLMNHSFANERTVSVRSFDFIRKIEKVSTPATAAVVTRYTTGGRTFEEGQATLTYHLPAGREFEFLDGKLVRSADGLGTRFDEFDADGNGLAGSYQFRNPSGHQRVGAQSLGGVQRFTQTNTPEGWVRTFTDHTKITASGTGSGATTVRVTPGGDVTRFENGKLTVGTSADGAVSLGHGDARVAKGLGFDPWDGRPGTRAAGEWRMEAKNSGGLDTATSPHGTIFRDFGPDDQPTVMEIDGVRHTVNRTFFDVPARVRSDGLEFDFWHRDMRVSMRPGGDDALPEGWTVRRDEAGVATSVRSPKGVEYSKFDADGRPALGKLSNGREFSLGYPQDRTVPFDFWRAEGRTGEWVTKGRAERPTSVTTNDRTEFRDFRDGTTPQEMKLPDGRKLTLESGENGEITYRLPDGRKVTVTPEADGAATIRLPDGTTHTAQSGKPGVVPDEHGDGDVVKHVFADDKREISVRTYRHDETTDGETVHKVVGRPDRYTDGDTTYSAERSLTYDLGHGRDVEIIAGRPVRASDGRGGRYDVFDADGNGIGGSYTYLNHRTHAAVGPLKTDGPQRFTEVRAEDGTVTRTYADRTVVTDDGVLITRRTPDGWTTQHIGDVKLSQTWSRAHSDLPRREPASTDVKPPAPKPTTKTVLTPKGRIDVWHPDVESRSAGRWNTSYERDGRIGTVTSPGKTSYGKFHPENYPTEGRVGGERFDVTRTGFDLNRYLDASSHRLDMWSDAATKADSGWRLTKDADGRITRAISPRGTVYRGFDANNQPSRGTTRTGVEFTVAHGKLAVYRFGGGAVLHADGRRPLRFTDADGNALDDGARSLTYRFRGSGELEFVDGKLVRGTDGRGAEYTKFDEHGRGTEGTYTFRSREHHLRTGPDDRFAPQSFRQEHTPTRTVRTYEDRTTVRMRNTGDVLSRRTPEGLSHTFRDGRVIGSDWTKPSARSTATGTLAERPAGTRIRPVDRVIESRGGRLDRFGVDGRGVAGVYRGGPGRERFGPEASGEQPFTVTHHKDGATVTYRDGTTVTLDGRGRPLTRRTPDGWETTFGPGGKTRTRIDLPEPPEKSKPVVPKKRKKPVSVEMPAQRDPEADMSLPFRPDGDFDSGYGHLRPQAGQDASATTPLRRAIETDRRMESDGLRPSYTRGQPADRLAPRPVESYLSEQPRTMYGLRTAVDSVTTGGTGARGIAVLRRTEADGGQSNRVFNIGVDERGTFVVDARTGQQPRGLRNNEDGVVDLLITRSSATGSGSTSTALTAPRPTVRELVSGATRTGTSVGGTTPTTPAAPSTGTTPAASSTSAPSGTAPGDGAAPFSWMPAQLSPSDGTDPVTAAFGRDRLLREHYGRLTPATPQGGMPTASAPAVEPYLDHTVYRSESIEALREAMGDATPGSTATVFLPGSGPDGTTLALNVVTLDDEVAFLDAVTGAQVEPPADAPTVYFVPTDTPARQDSHDVDVWGTPRSLGELERELNSTPGAGPVARRDTRGATVLAPQGTEIDRAALREARTLGQALGQAHRYVVRPGVSEEHLVTFVAQQLPENDRYGSVLDLRLAGDSWTHADAQRLADQLRMPVALPAATFDPGVGGSSFLLDPRGRPVLRPWAKSFVVLPSALQMPQRYFDLDATGEAGVHDLGEGWTLAPVPVRGNATGPARPPALWARPPGADDAVLGERVDDRTLYLGAPGVAMPSAVIATLARVLGAQPDRPGGYHTVNLSPGAVPGTAPPPATARRTDEEFAADYAFAAELARAVPRGTPALDAAVSLDRALHLRSFRPATSTGDVRSDEHYRTRRVTQLRSFRELRESMLTAQVGSRGIAIVDNGPGDVTAYNVLRDHRGVVLFDPRTGTRTRPPRTTAPVLFTATAGAVAFPLTGTTPPTTARDVIVEAMASAAPRPTRGTGPAVAPRPERRYRQRYGWMRDLRPLDVTRFGALAGAAAVDAGVGTNEGPGAADLYHGLQAYEVRTFREIQRAMLAAGPGARAFVIVETGRATPMPEGTDPAEAGGEVPRVLHVTRDRQGVVFHDPDTGGQATLPANAARIHFVPIAMPVPVPQGPASAEDSLPSVGDLIRRSRPLPGAPRPVGPLEVRTVEGGTLVSRPLSETSDETRQYLTLGGGSVGPLRRYVVDTGVTDEQLRQFVADLPDEERPQVALDLGRSHPDLDGAGAQRLADELTIPVNVDATRHDPANGPGMPHDGAGHLVLPPWANGVLVMPAGTHEDPLARVVPGLAPGPRPGTYDLGDGWLLEVHRWGLWLRPPGVADDVLPGGGRTGSGGIFVGAPGVPVPDAVLRRFTVVLDAQPDRRGGYPTRFLSPTRGIGGANASPGRRSAVAFDADYGWLPSVAQQDDVATAIAVDQHLALRAVRPGLGRPVVRPADAYLPVPGTEMPNYRALRRWMERAEVGSRGLVFVTDRAGEQRAFNIVRDHAGVIALDGRFNRQARLPRNPAAIHFVPTHTAAAATPVEGSTPVGARDLAATPSTGAVPAVAPTGTAAPSAESRPVAPMRERAFAASFGWFAALATPAGGDPWAAAVAVDREFTRARGRDPMPADAYATLRAHRVDGYGAVRDAMGRTVAGAGRGLVIVDTGVAGAPHAVFNVVRGRRGLAFLDGTTGAQAVLPRNPAAVYFVPIATRARHAFAGAGLDAAPTLAKLREGKPEQPRREPPVAELTSATVVVPDGEHGPVHALVATAPALVAAHVGPALGTDARSWLADAARVRADIGAGGTDRHSRDTTDAILLHLATRYEDPAQPVPAAALRALRGNDSSAPATPQERTALGDALLAGTDQRLLGEVLPVLLAETFAVPAYLLTAGTSTRWYADGALLHVRALDAATHGRDGVAMLSSASWAKAEGHRLLPDGTWPATVIVSRGEVFVAAASDAAGEREVFLPPHLVARISAAHVPPTQDLALYSCDVEAVPAQLADAVNRARAVLAGDEPVGALVNPSSPVWVASTDAPGGVATEHAAPWFLHDGELDEDGWDLVNDAVPVPAVTGKEWTQEELDRDQREIRAHGYRMPDDVPPLPDAVDGQWPVRRYEWTDDAWRRVDDGSTQPESGPGWAAYGFDGIYSIAPPPARPRTDQSPATHLGQQDGVTGADPRPVMTALRARYDEWNARMLATSPTTVDAWIDLGERIDRVTVGLNTAAATPGGTVPPRLRAEVEDALAAYEAVRAGTAEPRPPAAETLVAPDRGGRAMLDVAPRSMSPLRGGADVSFADEAHDYLLVDDPTIRRGMLADLLRERPVEELRTIVARIATAAGPLPAHDPRRREIALLRAVAGVLTGADDPQAPAGRDAVARVAPALAADEARDWVALLDGLAADRPERAVALGVLAAVLRPLVRMGPPAATGGALLGPAFEAARAVLADPAAVTPAQRIAAWVEAAEPSSVGAVPDLADDLAVALGVGAVLRGDATAPSAPAFGLLEGTLGASFAPLTEWMRAWNFVLSEPGGVVWLRTRTGRPGAERAFVLVGDDRSGRVVPRWVDPRSPGLFAAPAGLDGPAGRALANAPIAALALDRDGVPVNLASYRPPAKPVAERGSAAVRTPAPVRPTAQETAAVNALLAAPDWPQVLVAYTMHKQVLATAAARDHLEHRIGTATNSTRARLTTLSGVLRLSALGREDLVRAYLSAARPEHRRPLLAREMSTADGTLAKGMAELVEGVARTNGERADAAVMAAIGRVLAGQPAAVDRAFVPRYITNSNRVAWYRRITGLQALHPRHATALNAVLLEVLRC</sequence>
<feature type="compositionally biased region" description="Gly residues" evidence="1">
    <location>
        <begin position="272"/>
        <end position="281"/>
    </location>
</feature>
<keyword evidence="2" id="KW-1133">Transmembrane helix</keyword>
<feature type="compositionally biased region" description="Basic and acidic residues" evidence="1">
    <location>
        <begin position="4571"/>
        <end position="4583"/>
    </location>
</feature>
<feature type="region of interest" description="Disordered" evidence="1">
    <location>
        <begin position="4451"/>
        <end position="4472"/>
    </location>
</feature>
<dbReference type="EMBL" id="BOPF01000016">
    <property type="protein sequence ID" value="GIJ47635.1"/>
    <property type="molecule type" value="Genomic_DNA"/>
</dbReference>
<feature type="region of interest" description="Disordered" evidence="1">
    <location>
        <begin position="1533"/>
        <end position="1587"/>
    </location>
</feature>
<evidence type="ECO:0000256" key="2">
    <source>
        <dbReference type="SAM" id="Phobius"/>
    </source>
</evidence>
<organism evidence="3 4">
    <name type="scientific">Virgisporangium aliadipatigenens</name>
    <dbReference type="NCBI Taxonomy" id="741659"/>
    <lineage>
        <taxon>Bacteria</taxon>
        <taxon>Bacillati</taxon>
        <taxon>Actinomycetota</taxon>
        <taxon>Actinomycetes</taxon>
        <taxon>Micromonosporales</taxon>
        <taxon>Micromonosporaceae</taxon>
        <taxon>Virgisporangium</taxon>
    </lineage>
</organism>